<evidence type="ECO:0000313" key="1">
    <source>
        <dbReference type="EMBL" id="EJD33337.1"/>
    </source>
</evidence>
<dbReference type="EMBL" id="JH688291">
    <property type="protein sequence ID" value="EJD33337.1"/>
    <property type="molecule type" value="Genomic_DNA"/>
</dbReference>
<dbReference type="InParanoid" id="J0D3S1"/>
<protein>
    <submittedName>
        <fullName evidence="1">Uncharacterized protein</fullName>
    </submittedName>
</protein>
<gene>
    <name evidence="1" type="ORF">AURDEDRAFT_177591</name>
</gene>
<dbReference type="AlphaFoldDB" id="J0D3S1"/>
<proteinExistence type="predicted"/>
<organism evidence="1 2">
    <name type="scientific">Auricularia subglabra (strain TFB-10046 / SS5)</name>
    <name type="common">White-rot fungus</name>
    <name type="synonym">Auricularia delicata (strain TFB10046)</name>
    <dbReference type="NCBI Taxonomy" id="717982"/>
    <lineage>
        <taxon>Eukaryota</taxon>
        <taxon>Fungi</taxon>
        <taxon>Dikarya</taxon>
        <taxon>Basidiomycota</taxon>
        <taxon>Agaricomycotina</taxon>
        <taxon>Agaricomycetes</taxon>
        <taxon>Auriculariales</taxon>
        <taxon>Auriculariaceae</taxon>
        <taxon>Auricularia</taxon>
    </lineage>
</organism>
<keyword evidence="2" id="KW-1185">Reference proteome</keyword>
<evidence type="ECO:0000313" key="2">
    <source>
        <dbReference type="Proteomes" id="UP000006514"/>
    </source>
</evidence>
<dbReference type="Proteomes" id="UP000006514">
    <property type="component" value="Unassembled WGS sequence"/>
</dbReference>
<reference evidence="2" key="1">
    <citation type="journal article" date="2012" name="Science">
        <title>The Paleozoic origin of enzymatic lignin decomposition reconstructed from 31 fungal genomes.</title>
        <authorList>
            <person name="Floudas D."/>
            <person name="Binder M."/>
            <person name="Riley R."/>
            <person name="Barry K."/>
            <person name="Blanchette R.A."/>
            <person name="Henrissat B."/>
            <person name="Martinez A.T."/>
            <person name="Otillar R."/>
            <person name="Spatafora J.W."/>
            <person name="Yadav J.S."/>
            <person name="Aerts A."/>
            <person name="Benoit I."/>
            <person name="Boyd A."/>
            <person name="Carlson A."/>
            <person name="Copeland A."/>
            <person name="Coutinho P.M."/>
            <person name="de Vries R.P."/>
            <person name="Ferreira P."/>
            <person name="Findley K."/>
            <person name="Foster B."/>
            <person name="Gaskell J."/>
            <person name="Glotzer D."/>
            <person name="Gorecki P."/>
            <person name="Heitman J."/>
            <person name="Hesse C."/>
            <person name="Hori C."/>
            <person name="Igarashi K."/>
            <person name="Jurgens J.A."/>
            <person name="Kallen N."/>
            <person name="Kersten P."/>
            <person name="Kohler A."/>
            <person name="Kuees U."/>
            <person name="Kumar T.K.A."/>
            <person name="Kuo A."/>
            <person name="LaButti K."/>
            <person name="Larrondo L.F."/>
            <person name="Lindquist E."/>
            <person name="Ling A."/>
            <person name="Lombard V."/>
            <person name="Lucas S."/>
            <person name="Lundell T."/>
            <person name="Martin R."/>
            <person name="McLaughlin D.J."/>
            <person name="Morgenstern I."/>
            <person name="Morin E."/>
            <person name="Murat C."/>
            <person name="Nagy L.G."/>
            <person name="Nolan M."/>
            <person name="Ohm R.A."/>
            <person name="Patyshakuliyeva A."/>
            <person name="Rokas A."/>
            <person name="Ruiz-Duenas F.J."/>
            <person name="Sabat G."/>
            <person name="Salamov A."/>
            <person name="Samejima M."/>
            <person name="Schmutz J."/>
            <person name="Slot J.C."/>
            <person name="St John F."/>
            <person name="Stenlid J."/>
            <person name="Sun H."/>
            <person name="Sun S."/>
            <person name="Syed K."/>
            <person name="Tsang A."/>
            <person name="Wiebenga A."/>
            <person name="Young D."/>
            <person name="Pisabarro A."/>
            <person name="Eastwood D.C."/>
            <person name="Martin F."/>
            <person name="Cullen D."/>
            <person name="Grigoriev I.V."/>
            <person name="Hibbett D.S."/>
        </authorList>
    </citation>
    <scope>NUCLEOTIDE SEQUENCE [LARGE SCALE GENOMIC DNA]</scope>
    <source>
        <strain evidence="2">TFB10046</strain>
    </source>
</reference>
<dbReference type="KEGG" id="adl:AURDEDRAFT_177591"/>
<name>J0D3S1_AURST</name>
<accession>J0D3S1</accession>
<sequence length="112" mass="12047">MEGGSFEEEDLARADRINLNDAAFERMWYATYGPSDSFRNDIQPVGQNSAPTPPQAPAFQQRPLYLGGVRVIYQASAAVPVGQPGGSARIVVAHAVVSDTIPNTCLSDVVRQ</sequence>